<dbReference type="Proteomes" id="UP000824258">
    <property type="component" value="Unassembled WGS sequence"/>
</dbReference>
<dbReference type="PROSITE" id="PS50056">
    <property type="entry name" value="TYR_PHOSPHATASE_2"/>
    <property type="match status" value="1"/>
</dbReference>
<dbReference type="InterPro" id="IPR029021">
    <property type="entry name" value="Prot-tyrosine_phosphatase-like"/>
</dbReference>
<dbReference type="EMBL" id="DVGD01000265">
    <property type="protein sequence ID" value="HIR10347.1"/>
    <property type="molecule type" value="Genomic_DNA"/>
</dbReference>
<gene>
    <name evidence="2" type="ORF">IAA70_08075</name>
</gene>
<reference evidence="2" key="2">
    <citation type="journal article" date="2021" name="PeerJ">
        <title>Extensive microbial diversity within the chicken gut microbiome revealed by metagenomics and culture.</title>
        <authorList>
            <person name="Gilroy R."/>
            <person name="Ravi A."/>
            <person name="Getino M."/>
            <person name="Pursley I."/>
            <person name="Horton D.L."/>
            <person name="Alikhan N.F."/>
            <person name="Baker D."/>
            <person name="Gharbi K."/>
            <person name="Hall N."/>
            <person name="Watson M."/>
            <person name="Adriaenssens E.M."/>
            <person name="Foster-Nyarko E."/>
            <person name="Jarju S."/>
            <person name="Secka A."/>
            <person name="Antonio M."/>
            <person name="Oren A."/>
            <person name="Chaudhuri R.R."/>
            <person name="La Ragione R."/>
            <person name="Hildebrand F."/>
            <person name="Pallen M.J."/>
        </authorList>
    </citation>
    <scope>NUCLEOTIDE SEQUENCE</scope>
    <source>
        <strain evidence="2">ChiHjej9B8-7071</strain>
    </source>
</reference>
<accession>A0A9D1D7T0</accession>
<dbReference type="InterPro" id="IPR026893">
    <property type="entry name" value="Tyr/Ser_Pase_IphP-type"/>
</dbReference>
<name>A0A9D1D7T0_9FIRM</name>
<sequence>MMVENEKERDSVHPTRRLLAPGLSNCRDLGGYAAAGGVTRWGVFYRSEAPCGLPEEGIACFRALGLGESIDLRGEAEIAWRPSALAEVFPYRRISLSGGAETFEKKNLPEGPFSWDKVYIKRAREHRDWVRDVVTALAEAEGSVLFHCTTGKDRTGIIACCLLGAVGVSREDIAADYCLSQVYLQDMFEGMRTGRITIRKEPGNFEDYVFQTPFQAMLDFYDFFTREFGGIVPYLRDIGVTEGSLARLKARFLDAD</sequence>
<evidence type="ECO:0000313" key="2">
    <source>
        <dbReference type="EMBL" id="HIR10347.1"/>
    </source>
</evidence>
<dbReference type="InterPro" id="IPR000387">
    <property type="entry name" value="Tyr_Pase_dom"/>
</dbReference>
<reference evidence="2" key="1">
    <citation type="submission" date="2020-10" db="EMBL/GenBank/DDBJ databases">
        <authorList>
            <person name="Gilroy R."/>
        </authorList>
    </citation>
    <scope>NUCLEOTIDE SEQUENCE</scope>
    <source>
        <strain evidence="2">ChiHjej9B8-7071</strain>
    </source>
</reference>
<protein>
    <submittedName>
        <fullName evidence="2">Tyrosine-protein phosphatase</fullName>
    </submittedName>
</protein>
<dbReference type="PROSITE" id="PS00383">
    <property type="entry name" value="TYR_PHOSPHATASE_1"/>
    <property type="match status" value="1"/>
</dbReference>
<dbReference type="SUPFAM" id="SSF52799">
    <property type="entry name" value="(Phosphotyrosine protein) phosphatases II"/>
    <property type="match status" value="1"/>
</dbReference>
<dbReference type="Gene3D" id="3.90.190.10">
    <property type="entry name" value="Protein tyrosine phosphatase superfamily"/>
    <property type="match status" value="1"/>
</dbReference>
<dbReference type="AlphaFoldDB" id="A0A9D1D7T0"/>
<organism evidence="2 3">
    <name type="scientific">Candidatus Avoscillospira stercoripullorum</name>
    <dbReference type="NCBI Taxonomy" id="2840709"/>
    <lineage>
        <taxon>Bacteria</taxon>
        <taxon>Bacillati</taxon>
        <taxon>Bacillota</taxon>
        <taxon>Clostridia</taxon>
        <taxon>Eubacteriales</taxon>
        <taxon>Oscillospiraceae</taxon>
        <taxon>Oscillospiraceae incertae sedis</taxon>
        <taxon>Candidatus Avoscillospira</taxon>
    </lineage>
</organism>
<evidence type="ECO:0000259" key="1">
    <source>
        <dbReference type="PROSITE" id="PS50056"/>
    </source>
</evidence>
<dbReference type="GO" id="GO:0004721">
    <property type="term" value="F:phosphoprotein phosphatase activity"/>
    <property type="evidence" value="ECO:0007669"/>
    <property type="project" value="InterPro"/>
</dbReference>
<feature type="domain" description="Tyrosine specific protein phosphatases" evidence="1">
    <location>
        <begin position="127"/>
        <end position="206"/>
    </location>
</feature>
<dbReference type="InterPro" id="IPR016130">
    <property type="entry name" value="Tyr_Pase_AS"/>
</dbReference>
<evidence type="ECO:0000313" key="3">
    <source>
        <dbReference type="Proteomes" id="UP000824258"/>
    </source>
</evidence>
<dbReference type="Pfam" id="PF13350">
    <property type="entry name" value="Y_phosphatase3"/>
    <property type="match status" value="1"/>
</dbReference>
<proteinExistence type="predicted"/>
<comment type="caution">
    <text evidence="2">The sequence shown here is derived from an EMBL/GenBank/DDBJ whole genome shotgun (WGS) entry which is preliminary data.</text>
</comment>